<dbReference type="Gene3D" id="1.20.1070.10">
    <property type="entry name" value="Rhodopsin 7-helix transmembrane proteins"/>
    <property type="match status" value="1"/>
</dbReference>
<reference evidence="15" key="1">
    <citation type="submission" date="2025-08" db="UniProtKB">
        <authorList>
            <consortium name="Ensembl"/>
        </authorList>
    </citation>
    <scope>IDENTIFICATION</scope>
</reference>
<dbReference type="CDD" id="cd15911">
    <property type="entry name" value="7tmA_OR11A-like"/>
    <property type="match status" value="1"/>
</dbReference>
<keyword evidence="8 13" id="KW-0472">Membrane</keyword>
<dbReference type="GO" id="GO:0004984">
    <property type="term" value="F:olfactory receptor activity"/>
    <property type="evidence" value="ECO:0007669"/>
    <property type="project" value="InterPro"/>
</dbReference>
<dbReference type="PRINTS" id="PR00245">
    <property type="entry name" value="OLFACTORYR"/>
</dbReference>
<dbReference type="FunFam" id="1.20.1070.10:FF:000010">
    <property type="entry name" value="Olfactory receptor"/>
    <property type="match status" value="1"/>
</dbReference>
<keyword evidence="16" id="KW-1185">Reference proteome</keyword>
<organism evidence="15 16">
    <name type="scientific">Varanus komodoensis</name>
    <name type="common">Komodo dragon</name>
    <dbReference type="NCBI Taxonomy" id="61221"/>
    <lineage>
        <taxon>Eukaryota</taxon>
        <taxon>Metazoa</taxon>
        <taxon>Chordata</taxon>
        <taxon>Craniata</taxon>
        <taxon>Vertebrata</taxon>
        <taxon>Euteleostomi</taxon>
        <taxon>Lepidosauria</taxon>
        <taxon>Squamata</taxon>
        <taxon>Bifurcata</taxon>
        <taxon>Unidentata</taxon>
        <taxon>Episquamata</taxon>
        <taxon>Toxicofera</taxon>
        <taxon>Anguimorpha</taxon>
        <taxon>Paleoanguimorpha</taxon>
        <taxon>Varanoidea</taxon>
        <taxon>Varanidae</taxon>
        <taxon>Varanus</taxon>
    </lineage>
</organism>
<evidence type="ECO:0000256" key="9">
    <source>
        <dbReference type="ARBA" id="ARBA00023170"/>
    </source>
</evidence>
<evidence type="ECO:0000259" key="14">
    <source>
        <dbReference type="PROSITE" id="PS50262"/>
    </source>
</evidence>
<evidence type="ECO:0000256" key="13">
    <source>
        <dbReference type="RuleBase" id="RU363047"/>
    </source>
</evidence>
<feature type="transmembrane region" description="Helical" evidence="13">
    <location>
        <begin position="245"/>
        <end position="264"/>
    </location>
</feature>
<evidence type="ECO:0000313" key="16">
    <source>
        <dbReference type="Proteomes" id="UP000694545"/>
    </source>
</evidence>
<evidence type="ECO:0000313" key="15">
    <source>
        <dbReference type="Ensembl" id="ENSVKKP00000016654.1"/>
    </source>
</evidence>
<feature type="transmembrane region" description="Helical" evidence="13">
    <location>
        <begin position="276"/>
        <end position="295"/>
    </location>
</feature>
<evidence type="ECO:0000256" key="10">
    <source>
        <dbReference type="ARBA" id="ARBA00023180"/>
    </source>
</evidence>
<protein>
    <recommendedName>
        <fullName evidence="13">Olfactory receptor</fullName>
    </recommendedName>
</protein>
<keyword evidence="6 13" id="KW-1133">Transmembrane helix</keyword>
<dbReference type="PRINTS" id="PR00237">
    <property type="entry name" value="GPCRRHODOPSN"/>
</dbReference>
<evidence type="ECO:0000256" key="11">
    <source>
        <dbReference type="ARBA" id="ARBA00023224"/>
    </source>
</evidence>
<dbReference type="InterPro" id="IPR017452">
    <property type="entry name" value="GPCR_Rhodpsn_7TM"/>
</dbReference>
<dbReference type="GO" id="GO:0005886">
    <property type="term" value="C:plasma membrane"/>
    <property type="evidence" value="ECO:0007669"/>
    <property type="project" value="UniProtKB-SubCell"/>
</dbReference>
<comment type="similarity">
    <text evidence="12">Belongs to the G-protein coupled receptor 1 family.</text>
</comment>
<dbReference type="Proteomes" id="UP000694545">
    <property type="component" value="Unplaced"/>
</dbReference>
<dbReference type="InterPro" id="IPR050516">
    <property type="entry name" value="Olfactory_GPCR"/>
</dbReference>
<evidence type="ECO:0000256" key="5">
    <source>
        <dbReference type="ARBA" id="ARBA00022725"/>
    </source>
</evidence>
<dbReference type="GO" id="GO:0004930">
    <property type="term" value="F:G protein-coupled receptor activity"/>
    <property type="evidence" value="ECO:0007669"/>
    <property type="project" value="UniProtKB-KW"/>
</dbReference>
<dbReference type="Pfam" id="PF13853">
    <property type="entry name" value="7tm_4"/>
    <property type="match status" value="1"/>
</dbReference>
<gene>
    <name evidence="15" type="primary">LOC123022468</name>
</gene>
<keyword evidence="5 13" id="KW-0552">Olfaction</keyword>
<dbReference type="InterPro" id="IPR000725">
    <property type="entry name" value="Olfact_rcpt"/>
</dbReference>
<name>A0A8D2L452_VARKO</name>
<dbReference type="Ensembl" id="ENSVKKT00000017067.1">
    <property type="protein sequence ID" value="ENSVKKP00000016654.1"/>
    <property type="gene ID" value="ENSVKKG00000011392.1"/>
</dbReference>
<feature type="transmembrane region" description="Helical" evidence="13">
    <location>
        <begin position="28"/>
        <end position="51"/>
    </location>
</feature>
<keyword evidence="9 12" id="KW-0675">Receptor</keyword>
<feature type="transmembrane region" description="Helical" evidence="13">
    <location>
        <begin position="104"/>
        <end position="123"/>
    </location>
</feature>
<evidence type="ECO:0000256" key="7">
    <source>
        <dbReference type="ARBA" id="ARBA00023040"/>
    </source>
</evidence>
<keyword evidence="11 12" id="KW-0807">Transducer</keyword>
<keyword evidence="3 13" id="KW-0716">Sensory transduction</keyword>
<proteinExistence type="inferred from homology"/>
<accession>A0A8D2L452</accession>
<keyword evidence="10" id="KW-0325">Glycoprotein</keyword>
<comment type="subcellular location">
    <subcellularLocation>
        <location evidence="1 13">Cell membrane</location>
        <topology evidence="1 13">Multi-pass membrane protein</topology>
    </subcellularLocation>
</comment>
<keyword evidence="2 13" id="KW-1003">Cell membrane</keyword>
<dbReference type="OMA" id="AGCSWII"/>
<feature type="transmembrane region" description="Helical" evidence="13">
    <location>
        <begin position="63"/>
        <end position="84"/>
    </location>
</feature>
<feature type="domain" description="G-protein coupled receptors family 1 profile" evidence="14">
    <location>
        <begin position="44"/>
        <end position="293"/>
    </location>
</feature>
<sequence>MDNKEWNNQTVVKEFILLAFGNIHEFQILLFLVFLAIYIVTMVGNLLIVVLVTTDHHLHTPMYFLLANLSCLELCYSSTILPRMLEVFLTGNQSILANLCFTQLYFFGALATAECYLLAAMSYDRYLAICKPLHYVTIMDARSCLQLASGSWIVGFLVNFVTTCSVTHLVFCGPNVIDHFFCDFAPLLQLSCSNTLKTQLLIFVLSVVFGLLPFLLTLTSYGYIIRNILRIPYTIGRKKAFSTCSSHLILVTLFYGTIVIVYVLPKNNTLRELNKAFSVIYTVLTPLVNPFLYSLKNKDIKHALSKALTCQKDQTVKMGEGV</sequence>
<dbReference type="PANTHER" id="PTHR26452">
    <property type="entry name" value="OLFACTORY RECEPTOR"/>
    <property type="match status" value="1"/>
</dbReference>
<feature type="transmembrane region" description="Helical" evidence="13">
    <location>
        <begin position="200"/>
        <end position="224"/>
    </location>
</feature>
<evidence type="ECO:0000256" key="6">
    <source>
        <dbReference type="ARBA" id="ARBA00022989"/>
    </source>
</evidence>
<dbReference type="AlphaFoldDB" id="A0A8D2L452"/>
<keyword evidence="4 12" id="KW-0812">Transmembrane</keyword>
<evidence type="ECO:0000256" key="12">
    <source>
        <dbReference type="RuleBase" id="RU000688"/>
    </source>
</evidence>
<evidence type="ECO:0000256" key="3">
    <source>
        <dbReference type="ARBA" id="ARBA00022606"/>
    </source>
</evidence>
<keyword evidence="7 12" id="KW-0297">G-protein coupled receptor</keyword>
<dbReference type="PROSITE" id="PS00237">
    <property type="entry name" value="G_PROTEIN_RECEP_F1_1"/>
    <property type="match status" value="1"/>
</dbReference>
<evidence type="ECO:0000256" key="1">
    <source>
        <dbReference type="ARBA" id="ARBA00004651"/>
    </source>
</evidence>
<evidence type="ECO:0000256" key="8">
    <source>
        <dbReference type="ARBA" id="ARBA00023136"/>
    </source>
</evidence>
<feature type="transmembrane region" description="Helical" evidence="13">
    <location>
        <begin position="144"/>
        <end position="171"/>
    </location>
</feature>
<dbReference type="PROSITE" id="PS50262">
    <property type="entry name" value="G_PROTEIN_RECEP_F1_2"/>
    <property type="match status" value="1"/>
</dbReference>
<evidence type="ECO:0000256" key="2">
    <source>
        <dbReference type="ARBA" id="ARBA00022475"/>
    </source>
</evidence>
<dbReference type="InterPro" id="IPR000276">
    <property type="entry name" value="GPCR_Rhodpsn"/>
</dbReference>
<reference evidence="15" key="2">
    <citation type="submission" date="2025-09" db="UniProtKB">
        <authorList>
            <consortium name="Ensembl"/>
        </authorList>
    </citation>
    <scope>IDENTIFICATION</scope>
</reference>
<evidence type="ECO:0000256" key="4">
    <source>
        <dbReference type="ARBA" id="ARBA00022692"/>
    </source>
</evidence>
<dbReference type="SUPFAM" id="SSF81321">
    <property type="entry name" value="Family A G protein-coupled receptor-like"/>
    <property type="match status" value="1"/>
</dbReference>